<comment type="caution">
    <text evidence="1">The sequence shown here is derived from an EMBL/GenBank/DDBJ whole genome shotgun (WGS) entry which is preliminary data.</text>
</comment>
<name>A0AAW0JEF1_QUESU</name>
<sequence>MAFIKAGDKSWRHVKSHHVEIRGGIPLTNSISDITRRRSKVKILAPRMDPPTYPIRAYLVESSYGRDLFYVQRNLDHTLQHTTHFKVYKLRLGEQSGEVMDRIEVKTKKFG</sequence>
<evidence type="ECO:0000313" key="1">
    <source>
        <dbReference type="EMBL" id="KAK7824609.1"/>
    </source>
</evidence>
<organism evidence="1 2">
    <name type="scientific">Quercus suber</name>
    <name type="common">Cork oak</name>
    <dbReference type="NCBI Taxonomy" id="58331"/>
    <lineage>
        <taxon>Eukaryota</taxon>
        <taxon>Viridiplantae</taxon>
        <taxon>Streptophyta</taxon>
        <taxon>Embryophyta</taxon>
        <taxon>Tracheophyta</taxon>
        <taxon>Spermatophyta</taxon>
        <taxon>Magnoliopsida</taxon>
        <taxon>eudicotyledons</taxon>
        <taxon>Gunneridae</taxon>
        <taxon>Pentapetalae</taxon>
        <taxon>rosids</taxon>
        <taxon>fabids</taxon>
        <taxon>Fagales</taxon>
        <taxon>Fagaceae</taxon>
        <taxon>Quercus</taxon>
    </lineage>
</organism>
<keyword evidence="2" id="KW-1185">Reference proteome</keyword>
<dbReference type="EMBL" id="PKMF04000598">
    <property type="protein sequence ID" value="KAK7824609.1"/>
    <property type="molecule type" value="Genomic_DNA"/>
</dbReference>
<dbReference type="AlphaFoldDB" id="A0AAW0JEF1"/>
<gene>
    <name evidence="1" type="ORF">CFP56_034262</name>
</gene>
<protein>
    <submittedName>
        <fullName evidence="1">Uncharacterized protein</fullName>
    </submittedName>
</protein>
<accession>A0AAW0JEF1</accession>
<proteinExistence type="predicted"/>
<dbReference type="Proteomes" id="UP000237347">
    <property type="component" value="Unassembled WGS sequence"/>
</dbReference>
<reference evidence="1 2" key="1">
    <citation type="journal article" date="2018" name="Sci. Data">
        <title>The draft genome sequence of cork oak.</title>
        <authorList>
            <person name="Ramos A.M."/>
            <person name="Usie A."/>
            <person name="Barbosa P."/>
            <person name="Barros P.M."/>
            <person name="Capote T."/>
            <person name="Chaves I."/>
            <person name="Simoes F."/>
            <person name="Abreu I."/>
            <person name="Carrasquinho I."/>
            <person name="Faro C."/>
            <person name="Guimaraes J.B."/>
            <person name="Mendonca D."/>
            <person name="Nobrega F."/>
            <person name="Rodrigues L."/>
            <person name="Saibo N.J.M."/>
            <person name="Varela M.C."/>
            <person name="Egas C."/>
            <person name="Matos J."/>
            <person name="Miguel C.M."/>
            <person name="Oliveira M.M."/>
            <person name="Ricardo C.P."/>
            <person name="Goncalves S."/>
        </authorList>
    </citation>
    <scope>NUCLEOTIDE SEQUENCE [LARGE SCALE GENOMIC DNA]</scope>
    <source>
        <strain evidence="2">cv. HL8</strain>
    </source>
</reference>
<evidence type="ECO:0000313" key="2">
    <source>
        <dbReference type="Proteomes" id="UP000237347"/>
    </source>
</evidence>